<dbReference type="InterPro" id="IPR011006">
    <property type="entry name" value="CheY-like_superfamily"/>
</dbReference>
<dbReference type="Gene3D" id="1.10.10.10">
    <property type="entry name" value="Winged helix-like DNA-binding domain superfamily/Winged helix DNA-binding domain"/>
    <property type="match status" value="1"/>
</dbReference>
<evidence type="ECO:0000259" key="9">
    <source>
        <dbReference type="PROSITE" id="PS51755"/>
    </source>
</evidence>
<evidence type="ECO:0000256" key="7">
    <source>
        <dbReference type="PROSITE-ProRule" id="PRU01091"/>
    </source>
</evidence>
<evidence type="ECO:0000256" key="2">
    <source>
        <dbReference type="ARBA" id="ARBA00023012"/>
    </source>
</evidence>
<keyword evidence="2" id="KW-0902">Two-component regulatory system</keyword>
<evidence type="ECO:0000256" key="1">
    <source>
        <dbReference type="ARBA" id="ARBA00022553"/>
    </source>
</evidence>
<feature type="domain" description="OmpR/PhoB-type" evidence="9">
    <location>
        <begin position="124"/>
        <end position="225"/>
    </location>
</feature>
<organism evidence="10 11">
    <name type="scientific">Candidatus Hydrogenosomobacter endosymbioticus</name>
    <dbReference type="NCBI Taxonomy" id="2558174"/>
    <lineage>
        <taxon>Bacteria</taxon>
        <taxon>Pseudomonadati</taxon>
        <taxon>Pseudomonadota</taxon>
        <taxon>Alphaproteobacteria</taxon>
        <taxon>Holosporales</taxon>
        <taxon>Holosporaceae</taxon>
        <taxon>Candidatus Hydrogenosomobacter</taxon>
    </lineage>
</organism>
<sequence length="255" mass="28346">MKILIIEDEPTTAETIKTMLSAEQAVCDVTLSGEEGFEIGKIYSYDAIILDLNLPDINGHELLQKIRESAIRAPILILSGMQDIEEKVKALGFGADDYMTKPFHRQELIARIKALVRRSEGHVSSVITVGEISLNLDAKTVDVRSTPLVLTGKEYKILELLMLRRGTTITKEAFINYLYNGLEEPEAKIIDVFMCKIRKKLVDIMGDDGLCYIATIWGRGYVMSDPDDARKHMAQQQVTGSNVTSITSAVVAPKI</sequence>
<dbReference type="EMBL" id="AP025225">
    <property type="protein sequence ID" value="BDB96381.1"/>
    <property type="molecule type" value="Genomic_DNA"/>
</dbReference>
<dbReference type="SMART" id="SM00448">
    <property type="entry name" value="REC"/>
    <property type="match status" value="1"/>
</dbReference>
<feature type="DNA-binding region" description="OmpR/PhoB-type" evidence="7">
    <location>
        <begin position="124"/>
        <end position="225"/>
    </location>
</feature>
<proteinExistence type="predicted"/>
<dbReference type="CDD" id="cd00383">
    <property type="entry name" value="trans_reg_C"/>
    <property type="match status" value="1"/>
</dbReference>
<dbReference type="Proteomes" id="UP001320209">
    <property type="component" value="Chromosome"/>
</dbReference>
<keyword evidence="3" id="KW-0805">Transcription regulation</keyword>
<feature type="modified residue" description="4-aspartylphosphate" evidence="6">
    <location>
        <position position="51"/>
    </location>
</feature>
<evidence type="ECO:0000256" key="4">
    <source>
        <dbReference type="ARBA" id="ARBA00023125"/>
    </source>
</evidence>
<evidence type="ECO:0000256" key="6">
    <source>
        <dbReference type="PROSITE-ProRule" id="PRU00169"/>
    </source>
</evidence>
<name>A0ABM7V9B0_9PROT</name>
<feature type="domain" description="Response regulatory" evidence="8">
    <location>
        <begin position="2"/>
        <end position="116"/>
    </location>
</feature>
<evidence type="ECO:0000313" key="10">
    <source>
        <dbReference type="EMBL" id="BDB96381.1"/>
    </source>
</evidence>
<protein>
    <submittedName>
        <fullName evidence="10">DNA-binding response regulator</fullName>
    </submittedName>
</protein>
<dbReference type="PROSITE" id="PS50110">
    <property type="entry name" value="RESPONSE_REGULATORY"/>
    <property type="match status" value="1"/>
</dbReference>
<dbReference type="Gene3D" id="6.10.250.690">
    <property type="match status" value="1"/>
</dbReference>
<dbReference type="PROSITE" id="PS51755">
    <property type="entry name" value="OMPR_PHOB"/>
    <property type="match status" value="1"/>
</dbReference>
<dbReference type="RefSeq" id="WP_236864706.1">
    <property type="nucleotide sequence ID" value="NZ_AP025225.1"/>
</dbReference>
<keyword evidence="4 7" id="KW-0238">DNA-binding</keyword>
<keyword evidence="11" id="KW-1185">Reference proteome</keyword>
<dbReference type="Pfam" id="PF00486">
    <property type="entry name" value="Trans_reg_C"/>
    <property type="match status" value="1"/>
</dbReference>
<keyword evidence="1 6" id="KW-0597">Phosphoprotein</keyword>
<dbReference type="InterPro" id="IPR036388">
    <property type="entry name" value="WH-like_DNA-bd_sf"/>
</dbReference>
<evidence type="ECO:0000256" key="5">
    <source>
        <dbReference type="ARBA" id="ARBA00023163"/>
    </source>
</evidence>
<accession>A0ABM7V9B0</accession>
<reference evidence="10" key="1">
    <citation type="submission" date="2021-10" db="EMBL/GenBank/DDBJ databases">
        <title>Genome Sequence of The Candidatus Hydrogeosomobacter endosymbioticus, an Intracellular Bacterial Symbiont of the Anaerobic Ciliate GW7.</title>
        <authorList>
            <person name="Shiohama Y."/>
            <person name="Shinzato N."/>
        </authorList>
    </citation>
    <scope>NUCLEOTIDE SEQUENCE [LARGE SCALE GENOMIC DNA]</scope>
    <source>
        <strain evidence="10">200920</strain>
    </source>
</reference>
<gene>
    <name evidence="10" type="primary">ctrA</name>
    <name evidence="10" type="ORF">HYD_5140</name>
</gene>
<dbReference type="Pfam" id="PF00072">
    <property type="entry name" value="Response_reg"/>
    <property type="match status" value="1"/>
</dbReference>
<dbReference type="PANTHER" id="PTHR48111">
    <property type="entry name" value="REGULATOR OF RPOS"/>
    <property type="match status" value="1"/>
</dbReference>
<dbReference type="InterPro" id="IPR001867">
    <property type="entry name" value="OmpR/PhoB-type_DNA-bd"/>
</dbReference>
<dbReference type="PANTHER" id="PTHR48111:SF22">
    <property type="entry name" value="REGULATOR OF RPOS"/>
    <property type="match status" value="1"/>
</dbReference>
<dbReference type="InterPro" id="IPR001789">
    <property type="entry name" value="Sig_transdc_resp-reg_receiver"/>
</dbReference>
<evidence type="ECO:0000259" key="8">
    <source>
        <dbReference type="PROSITE" id="PS50110"/>
    </source>
</evidence>
<evidence type="ECO:0000256" key="3">
    <source>
        <dbReference type="ARBA" id="ARBA00023015"/>
    </source>
</evidence>
<dbReference type="GO" id="GO:0003677">
    <property type="term" value="F:DNA binding"/>
    <property type="evidence" value="ECO:0007669"/>
    <property type="project" value="UniProtKB-KW"/>
</dbReference>
<dbReference type="SUPFAM" id="SSF52172">
    <property type="entry name" value="CheY-like"/>
    <property type="match status" value="1"/>
</dbReference>
<evidence type="ECO:0000313" key="11">
    <source>
        <dbReference type="Proteomes" id="UP001320209"/>
    </source>
</evidence>
<dbReference type="InterPro" id="IPR039420">
    <property type="entry name" value="WalR-like"/>
</dbReference>
<keyword evidence="5" id="KW-0804">Transcription</keyword>
<dbReference type="Gene3D" id="3.40.50.2300">
    <property type="match status" value="1"/>
</dbReference>
<dbReference type="SMART" id="SM00862">
    <property type="entry name" value="Trans_reg_C"/>
    <property type="match status" value="1"/>
</dbReference>